<dbReference type="InterPro" id="IPR018485">
    <property type="entry name" value="FGGY_C"/>
</dbReference>
<protein>
    <submittedName>
        <fullName evidence="5">Rhamnulokinase</fullName>
        <ecNumber evidence="5">2.7.1.5</ecNumber>
    </submittedName>
</protein>
<comment type="caution">
    <text evidence="5">The sequence shown here is derived from an EMBL/GenBank/DDBJ whole genome shotgun (WGS) entry which is preliminary data.</text>
</comment>
<comment type="similarity">
    <text evidence="1">Belongs to the FGGY kinase family.</text>
</comment>
<evidence type="ECO:0000256" key="3">
    <source>
        <dbReference type="ARBA" id="ARBA00022777"/>
    </source>
</evidence>
<dbReference type="Gene3D" id="3.30.420.40">
    <property type="match status" value="1"/>
</dbReference>
<dbReference type="Proteomes" id="UP000485484">
    <property type="component" value="Unassembled WGS sequence"/>
</dbReference>
<reference evidence="5" key="1">
    <citation type="submission" date="2017-02" db="EMBL/GenBank/DDBJ databases">
        <title>Delving into the versatile metabolic prowess of the omnipresent phylum Bacteroidetes.</title>
        <authorList>
            <person name="Nobu M.K."/>
            <person name="Mei R."/>
            <person name="Narihiro T."/>
            <person name="Kuroda K."/>
            <person name="Liu W.-T."/>
        </authorList>
    </citation>
    <scope>NUCLEOTIDE SEQUENCE</scope>
    <source>
        <strain evidence="5">ADurb.Bin417</strain>
    </source>
</reference>
<dbReference type="GO" id="GO:0008993">
    <property type="term" value="F:rhamnulokinase activity"/>
    <property type="evidence" value="ECO:0007669"/>
    <property type="project" value="UniProtKB-EC"/>
</dbReference>
<dbReference type="EC" id="2.7.1.5" evidence="5"/>
<sequence>MAACPARPGERFAYLSSGTWSLLGVELDRPLINEKTRAEGFTNEGGIGGTYRFLHNITGLWILQECRRAWQRKGTLYEYPELTRLAAEARPFQAVINPDHPDFLAPEDMPAAVAGFCRKTGQRPPRDRGGLVRIILESLALRYGQFIGMLNRLGALPGPLELLYVVGGGSQNELLNQFTANATGIPVMTGPVEATAAGNILAQALAAGEIGSVWEGRAAIRASHDLKTYRPADRERWTEMLNQMEKVCSMA</sequence>
<keyword evidence="3 5" id="KW-0418">Kinase</keyword>
<accession>A0A1V5MAY1</accession>
<dbReference type="GO" id="GO:0019301">
    <property type="term" value="P:rhamnose catabolic process"/>
    <property type="evidence" value="ECO:0007669"/>
    <property type="project" value="TreeGrafter"/>
</dbReference>
<proteinExistence type="inferred from homology"/>
<dbReference type="GO" id="GO:0005829">
    <property type="term" value="C:cytosol"/>
    <property type="evidence" value="ECO:0007669"/>
    <property type="project" value="TreeGrafter"/>
</dbReference>
<evidence type="ECO:0000256" key="2">
    <source>
        <dbReference type="ARBA" id="ARBA00022679"/>
    </source>
</evidence>
<dbReference type="EMBL" id="MWAK01000272">
    <property type="protein sequence ID" value="OPZ90312.1"/>
    <property type="molecule type" value="Genomic_DNA"/>
</dbReference>
<keyword evidence="2 5" id="KW-0808">Transferase</keyword>
<dbReference type="PANTHER" id="PTHR10196:SF93">
    <property type="entry name" value="L-RHAMNULOKINASE"/>
    <property type="match status" value="1"/>
</dbReference>
<evidence type="ECO:0000256" key="1">
    <source>
        <dbReference type="ARBA" id="ARBA00009156"/>
    </source>
</evidence>
<dbReference type="Pfam" id="PF02782">
    <property type="entry name" value="FGGY_C"/>
    <property type="match status" value="1"/>
</dbReference>
<dbReference type="SUPFAM" id="SSF53067">
    <property type="entry name" value="Actin-like ATPase domain"/>
    <property type="match status" value="1"/>
</dbReference>
<evidence type="ECO:0000259" key="4">
    <source>
        <dbReference type="Pfam" id="PF02782"/>
    </source>
</evidence>
<gene>
    <name evidence="5" type="primary">rhaB_1</name>
    <name evidence="5" type="ORF">BWY73_01343</name>
</gene>
<evidence type="ECO:0000313" key="5">
    <source>
        <dbReference type="EMBL" id="OPZ90312.1"/>
    </source>
</evidence>
<dbReference type="AlphaFoldDB" id="A0A1V5MAY1"/>
<feature type="domain" description="Carbohydrate kinase FGGY C-terminal" evidence="4">
    <location>
        <begin position="13"/>
        <end position="207"/>
    </location>
</feature>
<organism evidence="5">
    <name type="scientific">candidate division TA06 bacterium ADurb.Bin417</name>
    <dbReference type="NCBI Taxonomy" id="1852828"/>
    <lineage>
        <taxon>Bacteria</taxon>
        <taxon>Bacteria division TA06</taxon>
    </lineage>
</organism>
<dbReference type="GO" id="GO:0006071">
    <property type="term" value="P:glycerol metabolic process"/>
    <property type="evidence" value="ECO:0007669"/>
    <property type="project" value="TreeGrafter"/>
</dbReference>
<dbReference type="GO" id="GO:0004370">
    <property type="term" value="F:glycerol kinase activity"/>
    <property type="evidence" value="ECO:0007669"/>
    <property type="project" value="TreeGrafter"/>
</dbReference>
<dbReference type="InterPro" id="IPR043129">
    <property type="entry name" value="ATPase_NBD"/>
</dbReference>
<name>A0A1V5MAY1_UNCT6</name>
<dbReference type="PANTHER" id="PTHR10196">
    <property type="entry name" value="SUGAR KINASE"/>
    <property type="match status" value="1"/>
</dbReference>